<protein>
    <recommendedName>
        <fullName evidence="2">Thoeris protein ThsB TIR-like domain-containing protein</fullName>
    </recommendedName>
</protein>
<sequence length="187" mass="21795">MSQTDRRKVFVCYHHDKDQKYKNQFVRMMGDDIVDKSVEDGDIDPNIKTETTRQKIRDDFIADATVTVVLIGPCTWQRKHVDWEIGSSLRKTKKNSRCGLLGILLPNHPDFKKETYRSRLIPPRLADNCKGDDPYACIYDWPGQQATDQIRKWIHKAFKRRDATPPDNSRDQFGRNRTGSCSDGWSY</sequence>
<evidence type="ECO:0000259" key="2">
    <source>
        <dbReference type="Pfam" id="PF08937"/>
    </source>
</evidence>
<comment type="caution">
    <text evidence="3">The sequence shown here is derived from an EMBL/GenBank/DDBJ whole genome shotgun (WGS) entry which is preliminary data.</text>
</comment>
<dbReference type="InterPro" id="IPR015032">
    <property type="entry name" value="ThsB__TIR-like_domain"/>
</dbReference>
<organism evidence="3">
    <name type="scientific">Caldilineaceae bacterium SB0675_bin_29</name>
    <dbReference type="NCBI Taxonomy" id="2605266"/>
    <lineage>
        <taxon>Bacteria</taxon>
        <taxon>Bacillati</taxon>
        <taxon>Chloroflexota</taxon>
        <taxon>Caldilineae</taxon>
        <taxon>Caldilineales</taxon>
        <taxon>Caldilineaceae</taxon>
    </lineage>
</organism>
<gene>
    <name evidence="3" type="ORF">F4148_04810</name>
</gene>
<feature type="region of interest" description="Disordered" evidence="1">
    <location>
        <begin position="161"/>
        <end position="187"/>
    </location>
</feature>
<feature type="domain" description="Thoeris protein ThsB TIR-like" evidence="2">
    <location>
        <begin position="10"/>
        <end position="107"/>
    </location>
</feature>
<evidence type="ECO:0000256" key="1">
    <source>
        <dbReference type="SAM" id="MobiDB-lite"/>
    </source>
</evidence>
<reference evidence="3" key="1">
    <citation type="submission" date="2019-09" db="EMBL/GenBank/DDBJ databases">
        <title>Characterisation of the sponge microbiome using genome-centric metagenomics.</title>
        <authorList>
            <person name="Engelberts J.P."/>
            <person name="Robbins S.J."/>
            <person name="De Goeij J.M."/>
            <person name="Aranda M."/>
            <person name="Bell S.C."/>
            <person name="Webster N.S."/>
        </authorList>
    </citation>
    <scope>NUCLEOTIDE SEQUENCE</scope>
    <source>
        <strain evidence="3">SB0675_bin_29</strain>
    </source>
</reference>
<dbReference type="AlphaFoldDB" id="A0A6B1FYG3"/>
<accession>A0A6B1FYG3</accession>
<evidence type="ECO:0000313" key="3">
    <source>
        <dbReference type="EMBL" id="MYH61087.1"/>
    </source>
</evidence>
<name>A0A6B1FYG3_9CHLR</name>
<feature type="compositionally biased region" description="Polar residues" evidence="1">
    <location>
        <begin position="175"/>
        <end position="187"/>
    </location>
</feature>
<feature type="compositionally biased region" description="Basic and acidic residues" evidence="1">
    <location>
        <begin position="161"/>
        <end position="174"/>
    </location>
</feature>
<dbReference type="EMBL" id="VYDA01000182">
    <property type="protein sequence ID" value="MYH61087.1"/>
    <property type="molecule type" value="Genomic_DNA"/>
</dbReference>
<dbReference type="Pfam" id="PF08937">
    <property type="entry name" value="ThsB_TIR"/>
    <property type="match status" value="1"/>
</dbReference>
<proteinExistence type="predicted"/>